<dbReference type="EMBL" id="NVDQ01000034">
    <property type="protein sequence ID" value="PFV03326.1"/>
    <property type="molecule type" value="Genomic_DNA"/>
</dbReference>
<dbReference type="AlphaFoldDB" id="A0A9X7B7U0"/>
<dbReference type="Proteomes" id="UP000226257">
    <property type="component" value="Unassembled WGS sequence"/>
</dbReference>
<protein>
    <submittedName>
        <fullName evidence="1">Uncharacterized protein</fullName>
    </submittedName>
</protein>
<gene>
    <name evidence="1" type="ORF">COK98_24330</name>
</gene>
<name>A0A9X7B7U0_BACCE</name>
<proteinExistence type="predicted"/>
<accession>A0A9X7B7U0</accession>
<reference evidence="1 2" key="1">
    <citation type="submission" date="2017-09" db="EMBL/GenBank/DDBJ databases">
        <title>Large-scale bioinformatics analysis of Bacillus genomes uncovers conserved roles of natural products in bacterial physiology.</title>
        <authorList>
            <consortium name="Agbiome Team Llc"/>
            <person name="Bleich R.M."/>
            <person name="Grubbs K.J."/>
            <person name="Santa Maria K.C."/>
            <person name="Allen S.E."/>
            <person name="Farag S."/>
            <person name="Shank E.A."/>
            <person name="Bowers A."/>
        </authorList>
    </citation>
    <scope>NUCLEOTIDE SEQUENCE [LARGE SCALE GENOMIC DNA]</scope>
    <source>
        <strain evidence="1 2">AFS060282</strain>
    </source>
</reference>
<comment type="caution">
    <text evidence="1">The sequence shown here is derived from an EMBL/GenBank/DDBJ whole genome shotgun (WGS) entry which is preliminary data.</text>
</comment>
<sequence>MSVYYPYNPYYPPYTYDDGITNRTTGPNSDLYQAGYQDGYQAGYQDAQQPGQYVGEETSIRQSYPLVVRGGGALSFSAQPGNQQGDFNILELFFKGGQRPAPSGLAPGEGSWVDRGLRENEPTIIHQWVPAGVTSARWFDDLRDPNKYWTFYVYNTGQGVMRVTHAFPGKPF</sequence>
<organism evidence="1 2">
    <name type="scientific">Bacillus cereus</name>
    <dbReference type="NCBI Taxonomy" id="1396"/>
    <lineage>
        <taxon>Bacteria</taxon>
        <taxon>Bacillati</taxon>
        <taxon>Bacillota</taxon>
        <taxon>Bacilli</taxon>
        <taxon>Bacillales</taxon>
        <taxon>Bacillaceae</taxon>
        <taxon>Bacillus</taxon>
        <taxon>Bacillus cereus group</taxon>
    </lineage>
</organism>
<evidence type="ECO:0000313" key="2">
    <source>
        <dbReference type="Proteomes" id="UP000226257"/>
    </source>
</evidence>
<evidence type="ECO:0000313" key="1">
    <source>
        <dbReference type="EMBL" id="PFV03326.1"/>
    </source>
</evidence>